<organism evidence="1 2">
    <name type="scientific">Xylona heveae (strain CBS 132557 / TC161)</name>
    <dbReference type="NCBI Taxonomy" id="1328760"/>
    <lineage>
        <taxon>Eukaryota</taxon>
        <taxon>Fungi</taxon>
        <taxon>Dikarya</taxon>
        <taxon>Ascomycota</taxon>
        <taxon>Pezizomycotina</taxon>
        <taxon>Xylonomycetes</taxon>
        <taxon>Xylonales</taxon>
        <taxon>Xylonaceae</taxon>
        <taxon>Xylona</taxon>
    </lineage>
</organism>
<dbReference type="GeneID" id="28896958"/>
<evidence type="ECO:0000313" key="2">
    <source>
        <dbReference type="Proteomes" id="UP000076632"/>
    </source>
</evidence>
<dbReference type="OMA" id="ADYNSVH"/>
<dbReference type="InterPro" id="IPR034595">
    <property type="entry name" value="NDUFAF8"/>
</dbReference>
<evidence type="ECO:0000313" key="1">
    <source>
        <dbReference type="EMBL" id="KZF25217.1"/>
    </source>
</evidence>
<sequence>MPFSARPVERFARATAKCGPEAALYGKCIVADYNHVHKDKCLTQFLRLKDCYLVRWLRWHLSEVSDEIDMAQSALRK</sequence>
<dbReference type="OrthoDB" id="3821113at2759"/>
<dbReference type="Proteomes" id="UP000076632">
    <property type="component" value="Unassembled WGS sequence"/>
</dbReference>
<dbReference type="RefSeq" id="XP_018190772.1">
    <property type="nucleotide sequence ID" value="XM_018331821.1"/>
</dbReference>
<dbReference type="GO" id="GO:0032981">
    <property type="term" value="P:mitochondrial respiratory chain complex I assembly"/>
    <property type="evidence" value="ECO:0007669"/>
    <property type="project" value="InterPro"/>
</dbReference>
<dbReference type="AlphaFoldDB" id="A0A161TGE3"/>
<accession>A0A161TGE3</accession>
<dbReference type="GO" id="GO:0005739">
    <property type="term" value="C:mitochondrion"/>
    <property type="evidence" value="ECO:0007669"/>
    <property type="project" value="InterPro"/>
</dbReference>
<name>A0A161TGE3_XYLHT</name>
<dbReference type="PANTHER" id="PTHR34561:SF1">
    <property type="entry name" value="NADH DEHYDROGENASE [UBIQUINONE] 1 ALPHA SUBCOMPLEX ASSEMBLY FACTOR 8"/>
    <property type="match status" value="1"/>
</dbReference>
<dbReference type="InParanoid" id="A0A161TGE3"/>
<gene>
    <name evidence="1" type="ORF">L228DRAFT_244013</name>
</gene>
<protein>
    <submittedName>
        <fullName evidence="1">Uncharacterized protein</fullName>
    </submittedName>
</protein>
<dbReference type="PANTHER" id="PTHR34561">
    <property type="entry name" value="NADH DEHYDROGENASE [UBIQUINONE] 1 ALPHA SUBCOMPLEX ASSEMBLY FACTOR 8"/>
    <property type="match status" value="1"/>
</dbReference>
<reference evidence="1 2" key="1">
    <citation type="journal article" date="2016" name="Fungal Biol.">
        <title>The genome of Xylona heveae provides a window into fungal endophytism.</title>
        <authorList>
            <person name="Gazis R."/>
            <person name="Kuo A."/>
            <person name="Riley R."/>
            <person name="LaButti K."/>
            <person name="Lipzen A."/>
            <person name="Lin J."/>
            <person name="Amirebrahimi M."/>
            <person name="Hesse C.N."/>
            <person name="Spatafora J.W."/>
            <person name="Henrissat B."/>
            <person name="Hainaut M."/>
            <person name="Grigoriev I.V."/>
            <person name="Hibbett D.S."/>
        </authorList>
    </citation>
    <scope>NUCLEOTIDE SEQUENCE [LARGE SCALE GENOMIC DNA]</scope>
    <source>
        <strain evidence="1 2">TC161</strain>
    </source>
</reference>
<keyword evidence="2" id="KW-1185">Reference proteome</keyword>
<proteinExistence type="predicted"/>
<dbReference type="EMBL" id="KV407455">
    <property type="protein sequence ID" value="KZF25217.1"/>
    <property type="molecule type" value="Genomic_DNA"/>
</dbReference>